<protein>
    <submittedName>
        <fullName evidence="2">Uncharacterized protein</fullName>
    </submittedName>
</protein>
<dbReference type="AlphaFoldDB" id="A0AAD5DW39"/>
<gene>
    <name evidence="2" type="ORF">COHA_000945</name>
</gene>
<name>A0AAD5DW39_9CHLO</name>
<accession>A0AAD5DW39</accession>
<evidence type="ECO:0000256" key="1">
    <source>
        <dbReference type="SAM" id="Coils"/>
    </source>
</evidence>
<sequence>MLLQGELAGALQRCEELQAEIADLEAAAGQQHERCPCIPKQVASLLKALEDKDQRIDGLKSQLAEEMARKEVDRAELAAMRQRVTELEAARTQLAAVLENKREAAEQQLTAVQAAQLASMAAEKERIEREHAALEVARADLAAQRAALLQERQEFEQRTAALLAGTGESEALASKERDCAELESKLADVTQRMEAYRAELAAARQHSTEIEAQRAQLTAAQQQEHEAAEQRVAAVQAAEQLDADDSVWNAAEPEAHDASLGQVQTRPEDFVDGSKDKGKPNVFAISQANGKKKMPPIYASLGELLGLKGPAPKAVYTSLVKVVKQRVVPAFSRMLAGGLDPSDKLLALGNLQAGARTAAGRRFLFGVAQPAATTGDGGASAAAQVGCAFSYEPPQSLKDGRPGDIQMGSAYAYIKGSAAEGACAFAELRQQHLLEDGAEKKGDRLAAGLEAGLVDGDCICWVYCQAVLRDGGKLDWSQVHWRPFSLRE</sequence>
<organism evidence="2 3">
    <name type="scientific">Chlorella ohadii</name>
    <dbReference type="NCBI Taxonomy" id="2649997"/>
    <lineage>
        <taxon>Eukaryota</taxon>
        <taxon>Viridiplantae</taxon>
        <taxon>Chlorophyta</taxon>
        <taxon>core chlorophytes</taxon>
        <taxon>Trebouxiophyceae</taxon>
        <taxon>Chlorellales</taxon>
        <taxon>Chlorellaceae</taxon>
        <taxon>Chlorella clade</taxon>
        <taxon>Chlorella</taxon>
    </lineage>
</organism>
<evidence type="ECO:0000313" key="2">
    <source>
        <dbReference type="EMBL" id="KAI7845522.1"/>
    </source>
</evidence>
<feature type="coiled-coil region" evidence="1">
    <location>
        <begin position="7"/>
        <end position="230"/>
    </location>
</feature>
<dbReference type="Proteomes" id="UP001205105">
    <property type="component" value="Unassembled WGS sequence"/>
</dbReference>
<keyword evidence="1" id="KW-0175">Coiled coil</keyword>
<keyword evidence="3" id="KW-1185">Reference proteome</keyword>
<comment type="caution">
    <text evidence="2">The sequence shown here is derived from an EMBL/GenBank/DDBJ whole genome shotgun (WGS) entry which is preliminary data.</text>
</comment>
<dbReference type="Gene3D" id="1.10.287.1490">
    <property type="match status" value="1"/>
</dbReference>
<dbReference type="EMBL" id="JADXDR010000016">
    <property type="protein sequence ID" value="KAI7845522.1"/>
    <property type="molecule type" value="Genomic_DNA"/>
</dbReference>
<reference evidence="2" key="1">
    <citation type="submission" date="2020-11" db="EMBL/GenBank/DDBJ databases">
        <title>Chlorella ohadii genome sequencing and assembly.</title>
        <authorList>
            <person name="Murik O."/>
            <person name="Treves H."/>
            <person name="Kedem I."/>
            <person name="Shotland Y."/>
            <person name="Kaplan A."/>
        </authorList>
    </citation>
    <scope>NUCLEOTIDE SEQUENCE</scope>
    <source>
        <strain evidence="2">1</strain>
    </source>
</reference>
<proteinExistence type="predicted"/>
<evidence type="ECO:0000313" key="3">
    <source>
        <dbReference type="Proteomes" id="UP001205105"/>
    </source>
</evidence>